<dbReference type="AlphaFoldDB" id="A0A660SBM4"/>
<comment type="caution">
    <text evidence="4">The sequence shown here is derived from an EMBL/GenBank/DDBJ whole genome shotgun (WGS) entry which is preliminary data.</text>
</comment>
<name>A0A660SBM4_UNCT6</name>
<feature type="signal peptide" evidence="2">
    <location>
        <begin position="1"/>
        <end position="16"/>
    </location>
</feature>
<evidence type="ECO:0000256" key="2">
    <source>
        <dbReference type="SAM" id="SignalP"/>
    </source>
</evidence>
<sequence>MKMFLFILLFPFMLFSANLIQNPGFETWAADDSIPNNWLIENNYYVCSAKESTNVFAGNYSIKLDRIRAGNDGIKQFVKSGISSGDTFVFSMYVLDNDSTRIGGFLRTYKHGGGDSTVFLPYSSDNTSFQQIADTFVTPNGACSIGVFIRLYKDTADSGVAFVDSTYLDIHSTGPHQPPFLYDEEKTPDNVTSDDDVVTFISVSTDDNATIAADTMFYKINDNGVFTAVNHDSMSQQTYYYSIPKQSTGDTIFYYYKFKDSDDSIAISDTLSYVVQPKNVPDVFINEIMYNPSSSQGTDDHCEYLELWNLEGSTVDMTGWTLSDGEATFTFPSLQVAANYFVVVCRDTDSIRGFYQTKALGDGDDYLLGNMSLALGNSGDQVILKTGNSTLVDSVNYDDASPWPTTPDGGGPSLELVDPMNYASHNQGSGWAASADNGTPGDINSTYNPSGISTESHDTPPISLIKYRNLHLSVNSPYEGKKSVSLYDISGKLRFKKIFFSKSKTFKLSDFGNGVYFAHIKSLHEDGVKKIVIIK</sequence>
<organism evidence="4 5">
    <name type="scientific">candidate division TA06 bacterium</name>
    <dbReference type="NCBI Taxonomy" id="2250710"/>
    <lineage>
        <taxon>Bacteria</taxon>
        <taxon>Bacteria division TA06</taxon>
    </lineage>
</organism>
<proteinExistence type="predicted"/>
<feature type="domain" description="LTD" evidence="3">
    <location>
        <begin position="269"/>
        <end position="429"/>
    </location>
</feature>
<dbReference type="Pfam" id="PF18962">
    <property type="entry name" value="Por_Secre_tail"/>
    <property type="match status" value="1"/>
</dbReference>
<dbReference type="Proteomes" id="UP000282321">
    <property type="component" value="Unassembled WGS sequence"/>
</dbReference>
<evidence type="ECO:0000313" key="4">
    <source>
        <dbReference type="EMBL" id="RKX68087.1"/>
    </source>
</evidence>
<dbReference type="InterPro" id="IPR036415">
    <property type="entry name" value="Lamin_tail_dom_sf"/>
</dbReference>
<dbReference type="Pfam" id="PF00932">
    <property type="entry name" value="LTD"/>
    <property type="match status" value="1"/>
</dbReference>
<gene>
    <name evidence="4" type="ORF">DRP44_00425</name>
</gene>
<evidence type="ECO:0000259" key="3">
    <source>
        <dbReference type="PROSITE" id="PS51841"/>
    </source>
</evidence>
<keyword evidence="2" id="KW-0732">Signal</keyword>
<dbReference type="Gene3D" id="2.60.120.260">
    <property type="entry name" value="Galactose-binding domain-like"/>
    <property type="match status" value="1"/>
</dbReference>
<feature type="region of interest" description="Disordered" evidence="1">
    <location>
        <begin position="428"/>
        <end position="456"/>
    </location>
</feature>
<reference evidence="4 5" key="1">
    <citation type="submission" date="2018-06" db="EMBL/GenBank/DDBJ databases">
        <title>Extensive metabolic versatility and redundancy in microbially diverse, dynamic hydrothermal sediments.</title>
        <authorList>
            <person name="Dombrowski N."/>
            <person name="Teske A."/>
            <person name="Baker B.J."/>
        </authorList>
    </citation>
    <scope>NUCLEOTIDE SEQUENCE [LARGE SCALE GENOMIC DNA]</scope>
    <source>
        <strain evidence="4">B35_G9</strain>
    </source>
</reference>
<evidence type="ECO:0000256" key="1">
    <source>
        <dbReference type="SAM" id="MobiDB-lite"/>
    </source>
</evidence>
<dbReference type="NCBIfam" id="TIGR04183">
    <property type="entry name" value="Por_Secre_tail"/>
    <property type="match status" value="1"/>
</dbReference>
<dbReference type="EMBL" id="QNBC01000003">
    <property type="protein sequence ID" value="RKX68087.1"/>
    <property type="molecule type" value="Genomic_DNA"/>
</dbReference>
<feature type="compositionally biased region" description="Polar residues" evidence="1">
    <location>
        <begin position="442"/>
        <end position="454"/>
    </location>
</feature>
<dbReference type="SUPFAM" id="SSF74853">
    <property type="entry name" value="Lamin A/C globular tail domain"/>
    <property type="match status" value="1"/>
</dbReference>
<dbReference type="PROSITE" id="PS51841">
    <property type="entry name" value="LTD"/>
    <property type="match status" value="1"/>
</dbReference>
<evidence type="ECO:0000313" key="5">
    <source>
        <dbReference type="Proteomes" id="UP000282321"/>
    </source>
</evidence>
<dbReference type="InterPro" id="IPR026444">
    <property type="entry name" value="Secre_tail"/>
</dbReference>
<feature type="chain" id="PRO_5025012846" description="LTD domain-containing protein" evidence="2">
    <location>
        <begin position="17"/>
        <end position="535"/>
    </location>
</feature>
<accession>A0A660SBM4</accession>
<dbReference type="InterPro" id="IPR001322">
    <property type="entry name" value="Lamin_tail_dom"/>
</dbReference>
<protein>
    <recommendedName>
        <fullName evidence="3">LTD domain-containing protein</fullName>
    </recommendedName>
</protein>